<dbReference type="Proteomes" id="UP000308760">
    <property type="component" value="Unassembled WGS sequence"/>
</dbReference>
<name>A0A4S8PVV4_9ACTN</name>
<evidence type="ECO:0000256" key="1">
    <source>
        <dbReference type="ARBA" id="ARBA00022603"/>
    </source>
</evidence>
<dbReference type="RefSeq" id="WP_136537117.1">
    <property type="nucleotide sequence ID" value="NZ_STGY01000079.1"/>
</dbReference>
<dbReference type="InterPro" id="IPR041698">
    <property type="entry name" value="Methyltransf_25"/>
</dbReference>
<dbReference type="SUPFAM" id="SSF53335">
    <property type="entry name" value="S-adenosyl-L-methionine-dependent methyltransferases"/>
    <property type="match status" value="1"/>
</dbReference>
<dbReference type="CDD" id="cd02440">
    <property type="entry name" value="AdoMet_MTases"/>
    <property type="match status" value="1"/>
</dbReference>
<gene>
    <name evidence="4" type="ORF">FAB82_24105</name>
</gene>
<organism evidence="4 5">
    <name type="scientific">Glycomyces buryatensis</name>
    <dbReference type="NCBI Taxonomy" id="2570927"/>
    <lineage>
        <taxon>Bacteria</taxon>
        <taxon>Bacillati</taxon>
        <taxon>Actinomycetota</taxon>
        <taxon>Actinomycetes</taxon>
        <taxon>Glycomycetales</taxon>
        <taxon>Glycomycetaceae</taxon>
        <taxon>Glycomyces</taxon>
    </lineage>
</organism>
<keyword evidence="1 4" id="KW-0489">Methyltransferase</keyword>
<dbReference type="GO" id="GO:0032259">
    <property type="term" value="P:methylation"/>
    <property type="evidence" value="ECO:0007669"/>
    <property type="project" value="UniProtKB-KW"/>
</dbReference>
<reference evidence="5" key="1">
    <citation type="submission" date="2019-04" db="EMBL/GenBank/DDBJ databases">
        <title>Nocardioides xinjiangensis sp. nov.</title>
        <authorList>
            <person name="Liu S."/>
        </authorList>
    </citation>
    <scope>NUCLEOTIDE SEQUENCE [LARGE SCALE GENOMIC DNA]</scope>
    <source>
        <strain evidence="5">18</strain>
    </source>
</reference>
<sequence>MKANAWEWDETLFSGSAAHYGIGRMPYPSSLAATVCDALDLDGSGRLLDVGCGPGSLTMLLAPLFASTVGVDADGGMIAEAQSRADEAGLTDIEWRHLRGEDLPADLGTFRVASFAQSFHWMDQSLVARRVRGMLEPDGAWVHVGGTTHRGADGEHRPGHPGPPWDRIEDLVARYLGPVRRAGQGFLPNGTRGGEAAIMRQAGFNDPTRIAIDEGRTVDRGLDEIVSAVFSLSSSAPHLFGDRLPEFEADLRRLLREAAPNGRFTERTDTIEVVIWRP</sequence>
<proteinExistence type="predicted"/>
<reference evidence="4 5" key="2">
    <citation type="submission" date="2019-05" db="EMBL/GenBank/DDBJ databases">
        <title>Glycomyces buryatensis sp. nov.</title>
        <authorList>
            <person name="Nikitina E."/>
        </authorList>
    </citation>
    <scope>NUCLEOTIDE SEQUENCE [LARGE SCALE GENOMIC DNA]</scope>
    <source>
        <strain evidence="4 5">18</strain>
    </source>
</reference>
<comment type="caution">
    <text evidence="4">The sequence shown here is derived from an EMBL/GenBank/DDBJ whole genome shotgun (WGS) entry which is preliminary data.</text>
</comment>
<dbReference type="Gene3D" id="3.40.50.150">
    <property type="entry name" value="Vaccinia Virus protein VP39"/>
    <property type="match status" value="1"/>
</dbReference>
<evidence type="ECO:0000313" key="4">
    <source>
        <dbReference type="EMBL" id="THV34631.1"/>
    </source>
</evidence>
<dbReference type="EMBL" id="STGY01000079">
    <property type="protein sequence ID" value="THV34631.1"/>
    <property type="molecule type" value="Genomic_DNA"/>
</dbReference>
<accession>A0A4S8PVV4</accession>
<dbReference type="Pfam" id="PF13649">
    <property type="entry name" value="Methyltransf_25"/>
    <property type="match status" value="1"/>
</dbReference>
<protein>
    <submittedName>
        <fullName evidence="4">Class I SAM-dependent methyltransferase</fullName>
    </submittedName>
</protein>
<keyword evidence="2 4" id="KW-0808">Transferase</keyword>
<evidence type="ECO:0000259" key="3">
    <source>
        <dbReference type="Pfam" id="PF13649"/>
    </source>
</evidence>
<dbReference type="InterPro" id="IPR051052">
    <property type="entry name" value="Diverse_substrate_MTase"/>
</dbReference>
<feature type="domain" description="Methyltransferase" evidence="3">
    <location>
        <begin position="48"/>
        <end position="139"/>
    </location>
</feature>
<dbReference type="PANTHER" id="PTHR44942">
    <property type="entry name" value="METHYLTRANSF_11 DOMAIN-CONTAINING PROTEIN"/>
    <property type="match status" value="1"/>
</dbReference>
<evidence type="ECO:0000256" key="2">
    <source>
        <dbReference type="ARBA" id="ARBA00022679"/>
    </source>
</evidence>
<dbReference type="OrthoDB" id="9797252at2"/>
<dbReference type="PANTHER" id="PTHR44942:SF4">
    <property type="entry name" value="METHYLTRANSFERASE TYPE 11 DOMAIN-CONTAINING PROTEIN"/>
    <property type="match status" value="1"/>
</dbReference>
<dbReference type="AlphaFoldDB" id="A0A4S8PVV4"/>
<dbReference type="InterPro" id="IPR029063">
    <property type="entry name" value="SAM-dependent_MTases_sf"/>
</dbReference>
<evidence type="ECO:0000313" key="5">
    <source>
        <dbReference type="Proteomes" id="UP000308760"/>
    </source>
</evidence>
<dbReference type="GO" id="GO:0008168">
    <property type="term" value="F:methyltransferase activity"/>
    <property type="evidence" value="ECO:0007669"/>
    <property type="project" value="UniProtKB-KW"/>
</dbReference>
<keyword evidence="5" id="KW-1185">Reference proteome</keyword>